<feature type="chain" id="PRO_5025488304" evidence="1">
    <location>
        <begin position="21"/>
        <end position="339"/>
    </location>
</feature>
<protein>
    <submittedName>
        <fullName evidence="2">Uncharacterized protein</fullName>
    </submittedName>
</protein>
<dbReference type="RefSeq" id="XP_033452454.1">
    <property type="nucleotide sequence ID" value="XM_033590252.1"/>
</dbReference>
<dbReference type="GeneID" id="54347913"/>
<name>A0A6A5S143_9PLEO</name>
<organism evidence="2 3">
    <name type="scientific">Didymella exigua CBS 183.55</name>
    <dbReference type="NCBI Taxonomy" id="1150837"/>
    <lineage>
        <taxon>Eukaryota</taxon>
        <taxon>Fungi</taxon>
        <taxon>Dikarya</taxon>
        <taxon>Ascomycota</taxon>
        <taxon>Pezizomycotina</taxon>
        <taxon>Dothideomycetes</taxon>
        <taxon>Pleosporomycetidae</taxon>
        <taxon>Pleosporales</taxon>
        <taxon>Pleosporineae</taxon>
        <taxon>Didymellaceae</taxon>
        <taxon>Didymella</taxon>
    </lineage>
</organism>
<evidence type="ECO:0000256" key="1">
    <source>
        <dbReference type="SAM" id="SignalP"/>
    </source>
</evidence>
<keyword evidence="1" id="KW-0732">Signal</keyword>
<accession>A0A6A5S143</accession>
<sequence>MARLVAFLGVQLNLAACAFASPTVICWGHHISPRITRAAPTPARSFTSHKHGTGAKRAKKAVELRNRIYDFVQYIIEGDPVESRKTRELFDGLEGFDEVTSKCRPVWLTNCSVRNHANFLGGFIHALYPAKNEYQYASRQLIVSYSSSFFRSRVGPIDLSLLALLRAHYQTYSCSFLPHQIIEIHRKQCPDNFKDCYIWMCNHQRFYKDACGQHEKIDYTSVYKSIIANGNEAWLEDVEEETFTIHGSFDDKFGNIKARFRFRQDFARGTDTAEKAQSLLKRGGSASLEHGEHKGITFEFWVSKDEGDYSMSVSNFRKVEIRSEAGDEDPELRAGVIKW</sequence>
<feature type="signal peptide" evidence="1">
    <location>
        <begin position="1"/>
        <end position="20"/>
    </location>
</feature>
<evidence type="ECO:0000313" key="2">
    <source>
        <dbReference type="EMBL" id="KAF1932206.1"/>
    </source>
</evidence>
<dbReference type="EMBL" id="ML978959">
    <property type="protein sequence ID" value="KAF1932206.1"/>
    <property type="molecule type" value="Genomic_DNA"/>
</dbReference>
<gene>
    <name evidence="2" type="ORF">M421DRAFT_403040</name>
</gene>
<reference evidence="2" key="1">
    <citation type="journal article" date="2020" name="Stud. Mycol.">
        <title>101 Dothideomycetes genomes: a test case for predicting lifestyles and emergence of pathogens.</title>
        <authorList>
            <person name="Haridas S."/>
            <person name="Albert R."/>
            <person name="Binder M."/>
            <person name="Bloem J."/>
            <person name="Labutti K."/>
            <person name="Salamov A."/>
            <person name="Andreopoulos B."/>
            <person name="Baker S."/>
            <person name="Barry K."/>
            <person name="Bills G."/>
            <person name="Bluhm B."/>
            <person name="Cannon C."/>
            <person name="Castanera R."/>
            <person name="Culley D."/>
            <person name="Daum C."/>
            <person name="Ezra D."/>
            <person name="Gonzalez J."/>
            <person name="Henrissat B."/>
            <person name="Kuo A."/>
            <person name="Liang C."/>
            <person name="Lipzen A."/>
            <person name="Lutzoni F."/>
            <person name="Magnuson J."/>
            <person name="Mondo S."/>
            <person name="Nolan M."/>
            <person name="Ohm R."/>
            <person name="Pangilinan J."/>
            <person name="Park H.-J."/>
            <person name="Ramirez L."/>
            <person name="Alfaro M."/>
            <person name="Sun H."/>
            <person name="Tritt A."/>
            <person name="Yoshinaga Y."/>
            <person name="Zwiers L.-H."/>
            <person name="Turgeon B."/>
            <person name="Goodwin S."/>
            <person name="Spatafora J."/>
            <person name="Crous P."/>
            <person name="Grigoriev I."/>
        </authorList>
    </citation>
    <scope>NUCLEOTIDE SEQUENCE</scope>
    <source>
        <strain evidence="2">CBS 183.55</strain>
    </source>
</reference>
<evidence type="ECO:0000313" key="3">
    <source>
        <dbReference type="Proteomes" id="UP000800082"/>
    </source>
</evidence>
<dbReference type="Proteomes" id="UP000800082">
    <property type="component" value="Unassembled WGS sequence"/>
</dbReference>
<proteinExistence type="predicted"/>
<keyword evidence="3" id="KW-1185">Reference proteome</keyword>
<dbReference type="AlphaFoldDB" id="A0A6A5S143"/>